<gene>
    <name evidence="2" type="ORF">HMPREF9233_00133</name>
</gene>
<dbReference type="RefSeq" id="WP_007000351.1">
    <property type="nucleotide sequence ID" value="NZ_JH992955.1"/>
</dbReference>
<accession>K9F3K1</accession>
<keyword evidence="1" id="KW-1133">Transmembrane helix</keyword>
<sequence length="95" mass="10621">MSIIGTVLSAIIQLYLLVLVARVIVDLVAITARDWRPSGFLLVLMNVVYRLTDPPLRFLGRFIPPLRLGGLSMDIGFIVLFIGLQILNSIIIRVF</sequence>
<protein>
    <recommendedName>
        <fullName evidence="4">YggT family protein</fullName>
    </recommendedName>
</protein>
<dbReference type="eggNOG" id="COG0762">
    <property type="taxonomic scope" value="Bacteria"/>
</dbReference>
<comment type="caution">
    <text evidence="2">The sequence shown here is derived from an EMBL/GenBank/DDBJ whole genome shotgun (WGS) entry which is preliminary data.</text>
</comment>
<evidence type="ECO:0008006" key="4">
    <source>
        <dbReference type="Google" id="ProtNLM"/>
    </source>
</evidence>
<dbReference type="InterPro" id="IPR003425">
    <property type="entry name" value="CCB3/YggT"/>
</dbReference>
<keyword evidence="1" id="KW-0812">Transmembrane</keyword>
<organism evidence="2 3">
    <name type="scientific">Actinobaculum massiliense ACS-171-V-Col2</name>
    <dbReference type="NCBI Taxonomy" id="883066"/>
    <lineage>
        <taxon>Bacteria</taxon>
        <taxon>Bacillati</taxon>
        <taxon>Actinomycetota</taxon>
        <taxon>Actinomycetes</taxon>
        <taxon>Actinomycetales</taxon>
        <taxon>Actinomycetaceae</taxon>
        <taxon>Actinobaculum</taxon>
    </lineage>
</organism>
<dbReference type="GO" id="GO:0016020">
    <property type="term" value="C:membrane"/>
    <property type="evidence" value="ECO:0007669"/>
    <property type="project" value="InterPro"/>
</dbReference>
<dbReference type="AlphaFoldDB" id="K9F3K1"/>
<dbReference type="EMBL" id="AGWL01000001">
    <property type="protein sequence ID" value="EKU96045.1"/>
    <property type="molecule type" value="Genomic_DNA"/>
</dbReference>
<evidence type="ECO:0000313" key="2">
    <source>
        <dbReference type="EMBL" id="EKU96045.1"/>
    </source>
</evidence>
<dbReference type="Pfam" id="PF02325">
    <property type="entry name" value="CCB3_YggT"/>
    <property type="match status" value="1"/>
</dbReference>
<keyword evidence="3" id="KW-1185">Reference proteome</keyword>
<name>K9F3K1_9ACTO</name>
<dbReference type="Proteomes" id="UP000009888">
    <property type="component" value="Unassembled WGS sequence"/>
</dbReference>
<reference evidence="2 3" key="1">
    <citation type="submission" date="2012-09" db="EMBL/GenBank/DDBJ databases">
        <title>The Genome Sequence of Actinobaculum massiliae ACS-171-V-COL2.</title>
        <authorList>
            <consortium name="The Broad Institute Genome Sequencing Platform"/>
            <person name="Earl A."/>
            <person name="Ward D."/>
            <person name="Feldgarden M."/>
            <person name="Gevers D."/>
            <person name="Saerens B."/>
            <person name="Vaneechoutte M."/>
            <person name="Walker B."/>
            <person name="Young S.K."/>
            <person name="Zeng Q."/>
            <person name="Gargeya S."/>
            <person name="Fitzgerald M."/>
            <person name="Haas B."/>
            <person name="Abouelleil A."/>
            <person name="Alvarado L."/>
            <person name="Arachchi H.M."/>
            <person name="Berlin A."/>
            <person name="Chapman S.B."/>
            <person name="Goldberg J."/>
            <person name="Griggs A."/>
            <person name="Gujja S."/>
            <person name="Hansen M."/>
            <person name="Howarth C."/>
            <person name="Imamovic A."/>
            <person name="Larimer J."/>
            <person name="McCowen C."/>
            <person name="Montmayeur A."/>
            <person name="Murphy C."/>
            <person name="Neiman D."/>
            <person name="Pearson M."/>
            <person name="Priest M."/>
            <person name="Roberts A."/>
            <person name="Saif S."/>
            <person name="Shea T."/>
            <person name="Sisk P."/>
            <person name="Sykes S."/>
            <person name="Wortman J."/>
            <person name="Nusbaum C."/>
            <person name="Birren B."/>
        </authorList>
    </citation>
    <scope>NUCLEOTIDE SEQUENCE [LARGE SCALE GENOMIC DNA]</scope>
    <source>
        <strain evidence="3">ACS-171-V-Col2</strain>
    </source>
</reference>
<evidence type="ECO:0000256" key="1">
    <source>
        <dbReference type="SAM" id="Phobius"/>
    </source>
</evidence>
<evidence type="ECO:0000313" key="3">
    <source>
        <dbReference type="Proteomes" id="UP000009888"/>
    </source>
</evidence>
<dbReference type="PATRIC" id="fig|883066.3.peg.135"/>
<dbReference type="STRING" id="202789.GCA_001457435_00206"/>
<proteinExistence type="predicted"/>
<feature type="transmembrane region" description="Helical" evidence="1">
    <location>
        <begin position="73"/>
        <end position="92"/>
    </location>
</feature>
<feature type="transmembrane region" description="Helical" evidence="1">
    <location>
        <begin position="7"/>
        <end position="29"/>
    </location>
</feature>
<dbReference type="HOGENOM" id="CLU_136788_5_0_11"/>
<keyword evidence="1" id="KW-0472">Membrane</keyword>